<sequence>MSERAIIPIGQILTDILPNEWVNEINSIIDFIGIDGTISETDWDSEGFSTLQRIIILQNINLEIPFLGGTSLFIGSGSADLPYFDIRLISNPLFKFSIENLHFGIHFPQTVLQAFKKDTEGIWIPEETITGYDLAFTSGFSIDGDGNFDFNISSPETISPARLGTSGVIIDLEDLRIINGSIPVELDQEQIPFDFKGLWIVRATFHFVKEGTNFPPIELYKAGIGTRGFSGTVSLGERSAAEEDLPESILQPLTDETPINIPSHLLALNPEGSSVSEMSVIFQYFGLTFFQSIPVACLITGHLFMPFADKWMKFKASLGGPDSDFMLEIGGASNSPLISLDHEYFEIKADSIAYKVDDRIHYAIISGSIKPKIEGFDWPEIKIEGLSISSEGDISIPGGWIKAPKTITLNFGAFKIGINEIGFGNEGEEPELSRQWLGFSGELNLVEGLDLKASVEGLKFSWLKEPAPAGHPTISAGSKDVQVSLKGIAVEFEIPKTLSFKGSVKYEELTPENNGDTGLTGKLFRGNIDLNLISVRLQIEAELIIGKIKDADGNEFTTFFIVLGAQLPAGIPLGATGTSLYGLKGLGAYNSAPTKTEEQNWYEWYKAEPEREITSMQKWMPKYDNYAFGAGVTIGTMYDDGFTLNMSVMLAILLPGPVIVLEGKANLLKQRTKGQQEAGGPEGAFYLLAVLDGRAGTFMLNVDVKYSLEDVITIGASLEAFFDFNNSSNWYVYLGRKTPETKRIRAEILSLFSANAYFMIDNTSLQTGAGVGFDFRKKYGPVSIVLVAKIGFDATIFWKPMQLEGSLELEASLGIKVFGIGLELYLYMLLEGRVPKPYWIHGVAEVGIKLFWPLPDLSVRVELEWSQPAETPAAWPLLKECSFTHHKGSGTTWPILIGDSTVPTWSDFPIVPIDSRPVFTFSRPINNLGSHENELGVIPIFKTPYDQVGDQQFVYKLDKDSLVLEKYDGSNWEAIKYGINTENKETEFVIERDNIINIQDNLDPNEPQLQLWKYSARDHVNDYGREDYNESKPACNLEPFSKWVTINWQGILDNTKYGSSFNYAGLSFVTDGAIEPIVYREHLAIGNVTINFPNPILYVGILFNDKSGDVKGSAVMNGSKIGDMAGVTNVLIYKSTTHFNSIQLKVARQNLALTNYNRIISITYITKQGAVDQLIVTNNPSPSAARQNMNGKLFLEPAQFYRIKLNTAVDINDRINVHSAENYVYFRTDEGPGVTEVSANPLSIGSALSIPKGVLSHKEKPINILSTYIERTLPIDGALNHYLDYDVGVQFNESYVEKLFKNSIRIQFRDRNGKLLDEQNGDFMVGFLPLFHFGLLSWLSDKQDGSCGNETPSVTQSPYLNFSLEYPFKANSLYSAEMIVDTDLGEYKLHQFQFTSSRYNSFTAHILNDYPENVIDVISLPKVARLRPTFNLGVLTILLNKYFGLVSRFNQEETNLLKKKELFDSIKGLRAKIDANSLKHFNELDEIVLKSLISINMENRPAATKFEVFKIPILNSSDSLVLLESPEPIDWYRITATAKKSSGRAFKIGFVWNEDKTRAFLYRASVPTFEITDYQISFGFSGNKDPLSGVILRKNIIVEELVSFILKLSTP</sequence>
<reference evidence="2 3" key="1">
    <citation type="submission" date="2022-09" db="EMBL/GenBank/DDBJ databases">
        <title>Genome sequencing of Flavivirga sp. MEBiC05379.</title>
        <authorList>
            <person name="Oh H.-M."/>
            <person name="Kwon K.K."/>
            <person name="Park M.J."/>
            <person name="Yang S.-H."/>
        </authorList>
    </citation>
    <scope>NUCLEOTIDE SEQUENCE [LARGE SCALE GENOMIC DNA]</scope>
    <source>
        <strain evidence="2 3">MEBiC05379</strain>
    </source>
</reference>
<feature type="domain" description="DUF6603" evidence="1">
    <location>
        <begin position="450"/>
        <end position="875"/>
    </location>
</feature>
<gene>
    <name evidence="2" type="ORF">N1F79_08640</name>
</gene>
<protein>
    <recommendedName>
        <fullName evidence="1">DUF6603 domain-containing protein</fullName>
    </recommendedName>
</protein>
<dbReference type="RefSeq" id="WP_303305547.1">
    <property type="nucleotide sequence ID" value="NZ_JAODOP010000004.1"/>
</dbReference>
<comment type="caution">
    <text evidence="2">The sequence shown here is derived from an EMBL/GenBank/DDBJ whole genome shotgun (WGS) entry which is preliminary data.</text>
</comment>
<dbReference type="Pfam" id="PF20248">
    <property type="entry name" value="DUF6603"/>
    <property type="match status" value="1"/>
</dbReference>
<evidence type="ECO:0000259" key="1">
    <source>
        <dbReference type="Pfam" id="PF20248"/>
    </source>
</evidence>
<dbReference type="EMBL" id="JAODOP010000004">
    <property type="protein sequence ID" value="MEF3833197.1"/>
    <property type="molecule type" value="Genomic_DNA"/>
</dbReference>
<dbReference type="InterPro" id="IPR046538">
    <property type="entry name" value="DUF6603"/>
</dbReference>
<evidence type="ECO:0000313" key="2">
    <source>
        <dbReference type="EMBL" id="MEF3833197.1"/>
    </source>
</evidence>
<accession>A0ABU7XR40</accession>
<keyword evidence="3" id="KW-1185">Reference proteome</keyword>
<name>A0ABU7XR40_9FLAO</name>
<dbReference type="Proteomes" id="UP001337305">
    <property type="component" value="Unassembled WGS sequence"/>
</dbReference>
<organism evidence="2 3">
    <name type="scientific">Flavivirga spongiicola</name>
    <dbReference type="NCBI Taxonomy" id="421621"/>
    <lineage>
        <taxon>Bacteria</taxon>
        <taxon>Pseudomonadati</taxon>
        <taxon>Bacteroidota</taxon>
        <taxon>Flavobacteriia</taxon>
        <taxon>Flavobacteriales</taxon>
        <taxon>Flavobacteriaceae</taxon>
        <taxon>Flavivirga</taxon>
    </lineage>
</organism>
<evidence type="ECO:0000313" key="3">
    <source>
        <dbReference type="Proteomes" id="UP001337305"/>
    </source>
</evidence>
<proteinExistence type="predicted"/>